<evidence type="ECO:0000256" key="4">
    <source>
        <dbReference type="ARBA" id="ARBA00022946"/>
    </source>
</evidence>
<dbReference type="RefSeq" id="WP_078709081.1">
    <property type="nucleotide sequence ID" value="NZ_FUXL01000009.1"/>
</dbReference>
<dbReference type="STRING" id="1365950.SAMN05428963_109152"/>
<evidence type="ECO:0000256" key="6">
    <source>
        <dbReference type="ARBA" id="ARBA00023136"/>
    </source>
</evidence>
<evidence type="ECO:0000256" key="1">
    <source>
        <dbReference type="ARBA" id="ARBA00004370"/>
    </source>
</evidence>
<evidence type="ECO:0000313" key="7">
    <source>
        <dbReference type="EMBL" id="SKA24906.1"/>
    </source>
</evidence>
<dbReference type="OrthoDB" id="7267013at2"/>
<evidence type="ECO:0000256" key="2">
    <source>
        <dbReference type="ARBA" id="ARBA00022448"/>
    </source>
</evidence>
<name>A0A1T4S9Y3_9HYPH</name>
<sequence>MDTVWAKPVINDRQGPQVSSLMASGWTRRDPGQAKLAERRTWVPDDAAAEIYRPAPSVMQSAPFRRRPWVLKFERRSPSWIEPLMGYTAGGDTLQQVELHFPDKDAAVRYAERQGLSYRLRDTQAVDRGPSVELAPSAWCRSEMEQAEIDAASPIPPKPGENETIDLAAALAAPASVFRSPEAVIRQSWLSVAEKRKILQRWAEDERRQDESTTEGMPEFKASLYDEIMQMLTRLEGASSDDIVLIIGNAPERRISR</sequence>
<protein>
    <submittedName>
        <fullName evidence="7">ETC complex I subunit conserved region</fullName>
    </submittedName>
</protein>
<keyword evidence="5" id="KW-0249">Electron transport</keyword>
<keyword evidence="8" id="KW-1185">Reference proteome</keyword>
<dbReference type="Pfam" id="PF04800">
    <property type="entry name" value="NDUS4"/>
    <property type="match status" value="1"/>
</dbReference>
<comment type="subcellular location">
    <subcellularLocation>
        <location evidence="1">Membrane</location>
    </subcellularLocation>
</comment>
<accession>A0A1T4S9Y3</accession>
<dbReference type="Proteomes" id="UP000190135">
    <property type="component" value="Unassembled WGS sequence"/>
</dbReference>
<keyword evidence="3" id="KW-0679">Respiratory chain</keyword>
<organism evidence="7 8">
    <name type="scientific">Consotaella salsifontis</name>
    <dbReference type="NCBI Taxonomy" id="1365950"/>
    <lineage>
        <taxon>Bacteria</taxon>
        <taxon>Pseudomonadati</taxon>
        <taxon>Pseudomonadota</taxon>
        <taxon>Alphaproteobacteria</taxon>
        <taxon>Hyphomicrobiales</taxon>
        <taxon>Aurantimonadaceae</taxon>
        <taxon>Consotaella</taxon>
    </lineage>
</organism>
<dbReference type="InterPro" id="IPR006885">
    <property type="entry name" value="NADH_UbQ_FeS_4_mit-like"/>
</dbReference>
<dbReference type="InterPro" id="IPR038532">
    <property type="entry name" value="NDUFS4-like_sf"/>
</dbReference>
<evidence type="ECO:0000256" key="5">
    <source>
        <dbReference type="ARBA" id="ARBA00022982"/>
    </source>
</evidence>
<dbReference type="GO" id="GO:0016020">
    <property type="term" value="C:membrane"/>
    <property type="evidence" value="ECO:0007669"/>
    <property type="project" value="UniProtKB-SubCell"/>
</dbReference>
<reference evidence="7 8" key="1">
    <citation type="submission" date="2017-02" db="EMBL/GenBank/DDBJ databases">
        <authorList>
            <person name="Peterson S.W."/>
        </authorList>
    </citation>
    <scope>NUCLEOTIDE SEQUENCE [LARGE SCALE GENOMIC DNA]</scope>
    <source>
        <strain evidence="7 8">USBA 369</strain>
    </source>
</reference>
<gene>
    <name evidence="7" type="ORF">SAMN05428963_109152</name>
</gene>
<dbReference type="GO" id="GO:0022900">
    <property type="term" value="P:electron transport chain"/>
    <property type="evidence" value="ECO:0007669"/>
    <property type="project" value="InterPro"/>
</dbReference>
<evidence type="ECO:0000256" key="3">
    <source>
        <dbReference type="ARBA" id="ARBA00022660"/>
    </source>
</evidence>
<dbReference type="Gene3D" id="3.30.160.190">
    <property type="entry name" value="atu1810 like domain"/>
    <property type="match status" value="1"/>
</dbReference>
<keyword evidence="6" id="KW-0472">Membrane</keyword>
<keyword evidence="2" id="KW-0813">Transport</keyword>
<keyword evidence="4" id="KW-0809">Transit peptide</keyword>
<dbReference type="EMBL" id="FUXL01000009">
    <property type="protein sequence ID" value="SKA24906.1"/>
    <property type="molecule type" value="Genomic_DNA"/>
</dbReference>
<proteinExistence type="predicted"/>
<dbReference type="AlphaFoldDB" id="A0A1T4S9Y3"/>
<evidence type="ECO:0000313" key="8">
    <source>
        <dbReference type="Proteomes" id="UP000190135"/>
    </source>
</evidence>